<evidence type="ECO:0000256" key="1">
    <source>
        <dbReference type="SAM" id="Phobius"/>
    </source>
</evidence>
<dbReference type="GO" id="GO:0016788">
    <property type="term" value="F:hydrolase activity, acting on ester bonds"/>
    <property type="evidence" value="ECO:0007669"/>
    <property type="project" value="InterPro"/>
</dbReference>
<dbReference type="OrthoDB" id="671439at2759"/>
<dbReference type="InterPro" id="IPR036514">
    <property type="entry name" value="SGNH_hydro_sf"/>
</dbReference>
<sequence length="279" mass="31348">MLLVSKWGWLWRPFLPIGLLSTILYIYPSVVASFLPHSSNNTILDHHRAAAERTLSHRYTSSMLRPNFEKIISRAKNPNAPPTLFFTIFLGANDACLPPWSGHVPLVEYEANLRAFVETILSTKDSLADTKIVLITPPPINIRDALPDYPDGSDSEDLQASLEEEKKSSGYRTYMSKKQYAEKAMEIAESYGAVTDRVIGLNLWKSLIDTALEQQGRLHAEDAYDEKKLPGCGLPGAKEFEEGFFTDGLHFGPSTYKLLSEDLITAVLQKWPELGRYKL</sequence>
<keyword evidence="3" id="KW-1185">Reference proteome</keyword>
<proteinExistence type="predicted"/>
<keyword evidence="1" id="KW-1133">Transmembrane helix</keyword>
<reference evidence="2" key="1">
    <citation type="journal article" date="2020" name="Stud. Mycol.">
        <title>101 Dothideomycetes genomes: a test case for predicting lifestyles and emergence of pathogens.</title>
        <authorList>
            <person name="Haridas S."/>
            <person name="Albert R."/>
            <person name="Binder M."/>
            <person name="Bloem J."/>
            <person name="Labutti K."/>
            <person name="Salamov A."/>
            <person name="Andreopoulos B."/>
            <person name="Baker S."/>
            <person name="Barry K."/>
            <person name="Bills G."/>
            <person name="Bluhm B."/>
            <person name="Cannon C."/>
            <person name="Castanera R."/>
            <person name="Culley D."/>
            <person name="Daum C."/>
            <person name="Ezra D."/>
            <person name="Gonzalez J."/>
            <person name="Henrissat B."/>
            <person name="Kuo A."/>
            <person name="Liang C."/>
            <person name="Lipzen A."/>
            <person name="Lutzoni F."/>
            <person name="Magnuson J."/>
            <person name="Mondo S."/>
            <person name="Nolan M."/>
            <person name="Ohm R."/>
            <person name="Pangilinan J."/>
            <person name="Park H.-J."/>
            <person name="Ramirez L."/>
            <person name="Alfaro M."/>
            <person name="Sun H."/>
            <person name="Tritt A."/>
            <person name="Yoshinaga Y."/>
            <person name="Zwiers L.-H."/>
            <person name="Turgeon B."/>
            <person name="Goodwin S."/>
            <person name="Spatafora J."/>
            <person name="Crous P."/>
            <person name="Grigoriev I."/>
        </authorList>
    </citation>
    <scope>NUCLEOTIDE SEQUENCE</scope>
    <source>
        <strain evidence="2">CBS 269.34</strain>
    </source>
</reference>
<accession>A0A6A6QXD1</accession>
<dbReference type="AlphaFoldDB" id="A0A6A6QXD1"/>
<evidence type="ECO:0000313" key="2">
    <source>
        <dbReference type="EMBL" id="KAF2497081.1"/>
    </source>
</evidence>
<keyword evidence="1" id="KW-0812">Transmembrane</keyword>
<dbReference type="PANTHER" id="PTHR14209">
    <property type="entry name" value="ISOAMYL ACETATE-HYDROLYZING ESTERASE 1"/>
    <property type="match status" value="1"/>
</dbReference>
<gene>
    <name evidence="2" type="ORF">BU16DRAFT_349149</name>
</gene>
<dbReference type="PANTHER" id="PTHR14209:SF19">
    <property type="entry name" value="ISOAMYL ACETATE-HYDROLYZING ESTERASE 1 HOMOLOG"/>
    <property type="match status" value="1"/>
</dbReference>
<keyword evidence="1" id="KW-0472">Membrane</keyword>
<dbReference type="Gene3D" id="3.40.50.1110">
    <property type="entry name" value="SGNH hydrolase"/>
    <property type="match status" value="1"/>
</dbReference>
<dbReference type="InterPro" id="IPR001087">
    <property type="entry name" value="GDSL"/>
</dbReference>
<protein>
    <recommendedName>
        <fullName evidence="4">SGNH hydrolase</fullName>
    </recommendedName>
</protein>
<evidence type="ECO:0008006" key="4">
    <source>
        <dbReference type="Google" id="ProtNLM"/>
    </source>
</evidence>
<dbReference type="EMBL" id="MU004187">
    <property type="protein sequence ID" value="KAF2497081.1"/>
    <property type="molecule type" value="Genomic_DNA"/>
</dbReference>
<evidence type="ECO:0000313" key="3">
    <source>
        <dbReference type="Proteomes" id="UP000799750"/>
    </source>
</evidence>
<dbReference type="SUPFAM" id="SSF52266">
    <property type="entry name" value="SGNH hydrolase"/>
    <property type="match status" value="1"/>
</dbReference>
<name>A0A6A6QXD1_9PEZI</name>
<dbReference type="Proteomes" id="UP000799750">
    <property type="component" value="Unassembled WGS sequence"/>
</dbReference>
<feature type="transmembrane region" description="Helical" evidence="1">
    <location>
        <begin position="14"/>
        <end position="35"/>
    </location>
</feature>
<dbReference type="Pfam" id="PF00657">
    <property type="entry name" value="Lipase_GDSL"/>
    <property type="match status" value="1"/>
</dbReference>
<organism evidence="2 3">
    <name type="scientific">Lophium mytilinum</name>
    <dbReference type="NCBI Taxonomy" id="390894"/>
    <lineage>
        <taxon>Eukaryota</taxon>
        <taxon>Fungi</taxon>
        <taxon>Dikarya</taxon>
        <taxon>Ascomycota</taxon>
        <taxon>Pezizomycotina</taxon>
        <taxon>Dothideomycetes</taxon>
        <taxon>Pleosporomycetidae</taxon>
        <taxon>Mytilinidiales</taxon>
        <taxon>Mytilinidiaceae</taxon>
        <taxon>Lophium</taxon>
    </lineage>
</organism>
<dbReference type="InterPro" id="IPR045136">
    <property type="entry name" value="Iah1-like"/>
</dbReference>